<feature type="transmembrane region" description="Helical" evidence="6">
    <location>
        <begin position="191"/>
        <end position="215"/>
    </location>
</feature>
<feature type="transmembrane region" description="Helical" evidence="6">
    <location>
        <begin position="301"/>
        <end position="319"/>
    </location>
</feature>
<gene>
    <name evidence="7" type="ORF">ACHHYP_00181</name>
</gene>
<evidence type="ECO:0000256" key="5">
    <source>
        <dbReference type="ARBA" id="ARBA00023136"/>
    </source>
</evidence>
<dbReference type="OrthoDB" id="44736at2759"/>
<protein>
    <recommendedName>
        <fullName evidence="6">Choline transporter-like protein</fullName>
    </recommendedName>
</protein>
<feature type="transmembrane region" description="Helical" evidence="6">
    <location>
        <begin position="84"/>
        <end position="110"/>
    </location>
</feature>
<dbReference type="Pfam" id="PF04515">
    <property type="entry name" value="Choline_transpo"/>
    <property type="match status" value="1"/>
</dbReference>
<keyword evidence="3 6" id="KW-0812">Transmembrane</keyword>
<reference evidence="7 8" key="1">
    <citation type="journal article" date="2014" name="Genome Biol. Evol.">
        <title>The secreted proteins of Achlya hypogyna and Thraustotheca clavata identify the ancestral oomycete secretome and reveal gene acquisitions by horizontal gene transfer.</title>
        <authorList>
            <person name="Misner I."/>
            <person name="Blouin N."/>
            <person name="Leonard G."/>
            <person name="Richards T.A."/>
            <person name="Lane C.E."/>
        </authorList>
    </citation>
    <scope>NUCLEOTIDE SEQUENCE [LARGE SCALE GENOMIC DNA]</scope>
    <source>
        <strain evidence="7 8">ATCC 48635</strain>
    </source>
</reference>
<keyword evidence="8" id="KW-1185">Reference proteome</keyword>
<feature type="transmembrane region" description="Helical" evidence="6">
    <location>
        <begin position="272"/>
        <end position="294"/>
    </location>
</feature>
<comment type="caution">
    <text evidence="7">The sequence shown here is derived from an EMBL/GenBank/DDBJ whole genome shotgun (WGS) entry which is preliminary data.</text>
</comment>
<feature type="transmembrane region" description="Helical" evidence="6">
    <location>
        <begin position="141"/>
        <end position="160"/>
    </location>
</feature>
<dbReference type="AlphaFoldDB" id="A0A1V9ZB60"/>
<dbReference type="GO" id="GO:0022857">
    <property type="term" value="F:transmembrane transporter activity"/>
    <property type="evidence" value="ECO:0007669"/>
    <property type="project" value="UniProtKB-UniRule"/>
</dbReference>
<evidence type="ECO:0000256" key="6">
    <source>
        <dbReference type="RuleBase" id="RU368066"/>
    </source>
</evidence>
<feature type="transmembrane region" description="Helical" evidence="6">
    <location>
        <begin position="365"/>
        <end position="387"/>
    </location>
</feature>
<feature type="transmembrane region" description="Helical" evidence="6">
    <location>
        <begin position="393"/>
        <end position="417"/>
    </location>
</feature>
<dbReference type="InterPro" id="IPR007603">
    <property type="entry name" value="Choline_transptr-like"/>
</dbReference>
<sequence>MQVVVVPVTDEAAVVKPSAGTVPSLKLTAPPPETGLAQYRDWPFAALFVGHVVAILVVALGWGIPVLEAGSRSNSTSTTVDPAAVGTGIGILAAMFVLAMVLSGAMVLAVVKFPGSIIVSALWFNLTLFILIAGLGIATGLVILAVIGILAAAIYGCYMFSVRNRIPFATANLGVAAAAVHEIRALFPVSITIVVVQVLWTVLWLVALIGLLVQLSVDRPAVPTIIMCLSLHWGISVIKNVNHTMIAGSVAGWWYAAGVTSTQGALKRCLTTSFGSICLGSLLVALLETLKLVLDNTAKNGGVAAVIAQCLVGCILSLLELYNRWAFVYVGVYGFNFAGAGRAVTQLFKTRGFTTIINDDLISSALLFSAFVVGLVCGGLATAFTVIQTTNAATLAIVGIAAFGIGVAVAAVALGVVDSAVATVYVCFAEVV</sequence>
<dbReference type="PANTHER" id="PTHR12385">
    <property type="entry name" value="CHOLINE TRANSPORTER-LIKE (SLC FAMILY 44)"/>
    <property type="match status" value="1"/>
</dbReference>
<evidence type="ECO:0000256" key="3">
    <source>
        <dbReference type="ARBA" id="ARBA00022692"/>
    </source>
</evidence>
<evidence type="ECO:0000256" key="1">
    <source>
        <dbReference type="ARBA" id="ARBA00004141"/>
    </source>
</evidence>
<dbReference type="PANTHER" id="PTHR12385:SF4">
    <property type="entry name" value="PROTEIN PNS1"/>
    <property type="match status" value="1"/>
</dbReference>
<dbReference type="Proteomes" id="UP000243579">
    <property type="component" value="Unassembled WGS sequence"/>
</dbReference>
<organism evidence="7 8">
    <name type="scientific">Achlya hypogyna</name>
    <name type="common">Oomycete</name>
    <name type="synonym">Protoachlya hypogyna</name>
    <dbReference type="NCBI Taxonomy" id="1202772"/>
    <lineage>
        <taxon>Eukaryota</taxon>
        <taxon>Sar</taxon>
        <taxon>Stramenopiles</taxon>
        <taxon>Oomycota</taxon>
        <taxon>Saprolegniomycetes</taxon>
        <taxon>Saprolegniales</taxon>
        <taxon>Achlyaceae</taxon>
        <taxon>Achlya</taxon>
    </lineage>
</organism>
<proteinExistence type="inferred from homology"/>
<comment type="similarity">
    <text evidence="2 6">Belongs to the CTL (choline transporter-like) family.</text>
</comment>
<feature type="transmembrane region" description="Helical" evidence="6">
    <location>
        <begin position="117"/>
        <end position="135"/>
    </location>
</feature>
<dbReference type="EMBL" id="JNBR01000332">
    <property type="protein sequence ID" value="OQR95233.1"/>
    <property type="molecule type" value="Genomic_DNA"/>
</dbReference>
<evidence type="ECO:0000256" key="2">
    <source>
        <dbReference type="ARBA" id="ARBA00007168"/>
    </source>
</evidence>
<comment type="subcellular location">
    <subcellularLocation>
        <location evidence="6">Cell membrane</location>
        <topology evidence="6">Multi-pass membrane protein</topology>
    </subcellularLocation>
    <subcellularLocation>
        <location evidence="1">Membrane</location>
        <topology evidence="1">Multi-pass membrane protein</topology>
    </subcellularLocation>
</comment>
<dbReference type="GO" id="GO:0005886">
    <property type="term" value="C:plasma membrane"/>
    <property type="evidence" value="ECO:0007669"/>
    <property type="project" value="UniProtKB-SubCell"/>
</dbReference>
<feature type="transmembrane region" description="Helical" evidence="6">
    <location>
        <begin position="245"/>
        <end position="266"/>
    </location>
</feature>
<feature type="transmembrane region" description="Helical" evidence="6">
    <location>
        <begin position="44"/>
        <end position="64"/>
    </location>
</feature>
<evidence type="ECO:0000313" key="7">
    <source>
        <dbReference type="EMBL" id="OQR95233.1"/>
    </source>
</evidence>
<name>A0A1V9ZB60_ACHHY</name>
<comment type="function">
    <text evidence="6">Choline transporter.</text>
</comment>
<keyword evidence="4 6" id="KW-1133">Transmembrane helix</keyword>
<evidence type="ECO:0000256" key="4">
    <source>
        <dbReference type="ARBA" id="ARBA00022989"/>
    </source>
</evidence>
<accession>A0A1V9ZB60</accession>
<evidence type="ECO:0000313" key="8">
    <source>
        <dbReference type="Proteomes" id="UP000243579"/>
    </source>
</evidence>
<keyword evidence="5 6" id="KW-0472">Membrane</keyword>
<feature type="transmembrane region" description="Helical" evidence="6">
    <location>
        <begin position="325"/>
        <end position="344"/>
    </location>
</feature>